<reference evidence="2 3" key="2">
    <citation type="journal article" date="2013" name="Plant Cell Physiol.">
        <title>Rice Annotation Project Database (RAP-DB): an integrative and interactive database for rice genomics.</title>
        <authorList>
            <person name="Sakai H."/>
            <person name="Lee S.S."/>
            <person name="Tanaka T."/>
            <person name="Numa H."/>
            <person name="Kim J."/>
            <person name="Kawahara Y."/>
            <person name="Wakimoto H."/>
            <person name="Yang C.C."/>
            <person name="Iwamoto M."/>
            <person name="Abe T."/>
            <person name="Yamada Y."/>
            <person name="Muto A."/>
            <person name="Inokuchi H."/>
            <person name="Ikemura T."/>
            <person name="Matsumoto T."/>
            <person name="Sasaki T."/>
            <person name="Itoh T."/>
        </authorList>
    </citation>
    <scope>NUCLEOTIDE SEQUENCE [LARGE SCALE GENOMIC DNA]</scope>
    <source>
        <strain evidence="3">cv. Nipponbare</strain>
    </source>
</reference>
<dbReference type="AlphaFoldDB" id="A0A0P0WXQ6"/>
<reference evidence="3" key="1">
    <citation type="journal article" date="2005" name="Nature">
        <title>The map-based sequence of the rice genome.</title>
        <authorList>
            <consortium name="International rice genome sequencing project (IRGSP)"/>
            <person name="Matsumoto T."/>
            <person name="Wu J."/>
            <person name="Kanamori H."/>
            <person name="Katayose Y."/>
            <person name="Fujisawa M."/>
            <person name="Namiki N."/>
            <person name="Mizuno H."/>
            <person name="Yamamoto K."/>
            <person name="Antonio B.A."/>
            <person name="Baba T."/>
            <person name="Sakata K."/>
            <person name="Nagamura Y."/>
            <person name="Aoki H."/>
            <person name="Arikawa K."/>
            <person name="Arita K."/>
            <person name="Bito T."/>
            <person name="Chiden Y."/>
            <person name="Fujitsuka N."/>
            <person name="Fukunaka R."/>
            <person name="Hamada M."/>
            <person name="Harada C."/>
            <person name="Hayashi A."/>
            <person name="Hijishita S."/>
            <person name="Honda M."/>
            <person name="Hosokawa S."/>
            <person name="Ichikawa Y."/>
            <person name="Idonuma A."/>
            <person name="Iijima M."/>
            <person name="Ikeda M."/>
            <person name="Ikeno M."/>
            <person name="Ito K."/>
            <person name="Ito S."/>
            <person name="Ito T."/>
            <person name="Ito Y."/>
            <person name="Ito Y."/>
            <person name="Iwabuchi A."/>
            <person name="Kamiya K."/>
            <person name="Karasawa W."/>
            <person name="Kurita K."/>
            <person name="Katagiri S."/>
            <person name="Kikuta A."/>
            <person name="Kobayashi H."/>
            <person name="Kobayashi N."/>
            <person name="Machita K."/>
            <person name="Maehara T."/>
            <person name="Masukawa M."/>
            <person name="Mizubayashi T."/>
            <person name="Mukai Y."/>
            <person name="Nagasaki H."/>
            <person name="Nagata Y."/>
            <person name="Naito S."/>
            <person name="Nakashima M."/>
            <person name="Nakama Y."/>
            <person name="Nakamichi Y."/>
            <person name="Nakamura M."/>
            <person name="Meguro A."/>
            <person name="Negishi M."/>
            <person name="Ohta I."/>
            <person name="Ohta T."/>
            <person name="Okamoto M."/>
            <person name="Ono N."/>
            <person name="Saji S."/>
            <person name="Sakaguchi M."/>
            <person name="Sakai K."/>
            <person name="Shibata M."/>
            <person name="Shimokawa T."/>
            <person name="Song J."/>
            <person name="Takazaki Y."/>
            <person name="Terasawa K."/>
            <person name="Tsugane M."/>
            <person name="Tsuji K."/>
            <person name="Ueda S."/>
            <person name="Waki K."/>
            <person name="Yamagata H."/>
            <person name="Yamamoto M."/>
            <person name="Yamamoto S."/>
            <person name="Yamane H."/>
            <person name="Yoshiki S."/>
            <person name="Yoshihara R."/>
            <person name="Yukawa K."/>
            <person name="Zhong H."/>
            <person name="Yano M."/>
            <person name="Yuan Q."/>
            <person name="Ouyang S."/>
            <person name="Liu J."/>
            <person name="Jones K.M."/>
            <person name="Gansberger K."/>
            <person name="Moffat K."/>
            <person name="Hill J."/>
            <person name="Bera J."/>
            <person name="Fadrosh D."/>
            <person name="Jin S."/>
            <person name="Johri S."/>
            <person name="Kim M."/>
            <person name="Overton L."/>
            <person name="Reardon M."/>
            <person name="Tsitrin T."/>
            <person name="Vuong H."/>
            <person name="Weaver B."/>
            <person name="Ciecko A."/>
            <person name="Tallon L."/>
            <person name="Jackson J."/>
            <person name="Pai G."/>
            <person name="Aken S.V."/>
            <person name="Utterback T."/>
            <person name="Reidmuller S."/>
            <person name="Feldblyum T."/>
            <person name="Hsiao J."/>
            <person name="Zismann V."/>
            <person name="Iobst S."/>
            <person name="de Vazeille A.R."/>
            <person name="Buell C.R."/>
            <person name="Ying K."/>
            <person name="Li Y."/>
            <person name="Lu T."/>
            <person name="Huang Y."/>
            <person name="Zhao Q."/>
            <person name="Feng Q."/>
            <person name="Zhang L."/>
            <person name="Zhu J."/>
            <person name="Weng Q."/>
            <person name="Mu J."/>
            <person name="Lu Y."/>
            <person name="Fan D."/>
            <person name="Liu Y."/>
            <person name="Guan J."/>
            <person name="Zhang Y."/>
            <person name="Yu S."/>
            <person name="Liu X."/>
            <person name="Zhang Y."/>
            <person name="Hong G."/>
            <person name="Han B."/>
            <person name="Choisne N."/>
            <person name="Demange N."/>
            <person name="Orjeda G."/>
            <person name="Samain S."/>
            <person name="Cattolico L."/>
            <person name="Pelletier E."/>
            <person name="Couloux A."/>
            <person name="Segurens B."/>
            <person name="Wincker P."/>
            <person name="D'Hont A."/>
            <person name="Scarpelli C."/>
            <person name="Weissenbach J."/>
            <person name="Salanoubat M."/>
            <person name="Quetier F."/>
            <person name="Yu Y."/>
            <person name="Kim H.R."/>
            <person name="Rambo T."/>
            <person name="Currie J."/>
            <person name="Collura K."/>
            <person name="Luo M."/>
            <person name="Yang T."/>
            <person name="Ammiraju J.S.S."/>
            <person name="Engler F."/>
            <person name="Soderlund C."/>
            <person name="Wing R.A."/>
            <person name="Palmer L.E."/>
            <person name="de la Bastide M."/>
            <person name="Spiegel L."/>
            <person name="Nascimento L."/>
            <person name="Zutavern T."/>
            <person name="O'Shaughnessy A."/>
            <person name="Dike S."/>
            <person name="Dedhia N."/>
            <person name="Preston R."/>
            <person name="Balija V."/>
            <person name="McCombie W.R."/>
            <person name="Chow T."/>
            <person name="Chen H."/>
            <person name="Chung M."/>
            <person name="Chen C."/>
            <person name="Shaw J."/>
            <person name="Wu H."/>
            <person name="Hsiao K."/>
            <person name="Chao Y."/>
            <person name="Chu M."/>
            <person name="Cheng C."/>
            <person name="Hour A."/>
            <person name="Lee P."/>
            <person name="Lin S."/>
            <person name="Lin Y."/>
            <person name="Liou J."/>
            <person name="Liu S."/>
            <person name="Hsing Y."/>
            <person name="Raghuvanshi S."/>
            <person name="Mohanty A."/>
            <person name="Bharti A.K."/>
            <person name="Gaur A."/>
            <person name="Gupta V."/>
            <person name="Kumar D."/>
            <person name="Ravi V."/>
            <person name="Vij S."/>
            <person name="Kapur A."/>
            <person name="Khurana P."/>
            <person name="Khurana P."/>
            <person name="Khurana J.P."/>
            <person name="Tyagi A.K."/>
            <person name="Gaikwad K."/>
            <person name="Singh A."/>
            <person name="Dalal V."/>
            <person name="Srivastava S."/>
            <person name="Dixit A."/>
            <person name="Pal A.K."/>
            <person name="Ghazi I.A."/>
            <person name="Yadav M."/>
            <person name="Pandit A."/>
            <person name="Bhargava A."/>
            <person name="Sureshbabu K."/>
            <person name="Batra K."/>
            <person name="Sharma T.R."/>
            <person name="Mohapatra T."/>
            <person name="Singh N.K."/>
            <person name="Messing J."/>
            <person name="Nelson A.B."/>
            <person name="Fuks G."/>
            <person name="Kavchok S."/>
            <person name="Keizer G."/>
            <person name="Linton E."/>
            <person name="Llaca V."/>
            <person name="Song R."/>
            <person name="Tanyolac B."/>
            <person name="Young S."/>
            <person name="Ho-Il K."/>
            <person name="Hahn J.H."/>
            <person name="Sangsakoo G."/>
            <person name="Vanavichit A."/>
            <person name="de Mattos Luiz.A.T."/>
            <person name="Zimmer P.D."/>
            <person name="Malone G."/>
            <person name="Dellagostin O."/>
            <person name="de Oliveira A.C."/>
            <person name="Bevan M."/>
            <person name="Bancroft I."/>
            <person name="Minx P."/>
            <person name="Cordum H."/>
            <person name="Wilson R."/>
            <person name="Cheng Z."/>
            <person name="Jin W."/>
            <person name="Jiang J."/>
            <person name="Leong S.A."/>
            <person name="Iwama H."/>
            <person name="Gojobori T."/>
            <person name="Itoh T."/>
            <person name="Niimura Y."/>
            <person name="Fujii Y."/>
            <person name="Habara T."/>
            <person name="Sakai H."/>
            <person name="Sato Y."/>
            <person name="Wilson G."/>
            <person name="Kumar K."/>
            <person name="McCouch S."/>
            <person name="Juretic N."/>
            <person name="Hoen D."/>
            <person name="Wright S."/>
            <person name="Bruskiewich R."/>
            <person name="Bureau T."/>
            <person name="Miyao A."/>
            <person name="Hirochika H."/>
            <person name="Nishikawa T."/>
            <person name="Kadowaki K."/>
            <person name="Sugiura M."/>
            <person name="Burr B."/>
            <person name="Sasaki T."/>
        </authorList>
    </citation>
    <scope>NUCLEOTIDE SEQUENCE [LARGE SCALE GENOMIC DNA]</scope>
    <source>
        <strain evidence="3">cv. Nipponbare</strain>
    </source>
</reference>
<organism evidence="2 3">
    <name type="scientific">Oryza sativa subsp. japonica</name>
    <name type="common">Rice</name>
    <dbReference type="NCBI Taxonomy" id="39947"/>
    <lineage>
        <taxon>Eukaryota</taxon>
        <taxon>Viridiplantae</taxon>
        <taxon>Streptophyta</taxon>
        <taxon>Embryophyta</taxon>
        <taxon>Tracheophyta</taxon>
        <taxon>Spermatophyta</taxon>
        <taxon>Magnoliopsida</taxon>
        <taxon>Liliopsida</taxon>
        <taxon>Poales</taxon>
        <taxon>Poaceae</taxon>
        <taxon>BOP clade</taxon>
        <taxon>Oryzoideae</taxon>
        <taxon>Oryzeae</taxon>
        <taxon>Oryzinae</taxon>
        <taxon>Oryza</taxon>
        <taxon>Oryza sativa</taxon>
    </lineage>
</organism>
<dbReference type="Proteomes" id="UP000059680">
    <property type="component" value="Chromosome 6"/>
</dbReference>
<feature type="compositionally biased region" description="Gly residues" evidence="1">
    <location>
        <begin position="26"/>
        <end position="39"/>
    </location>
</feature>
<keyword evidence="3" id="KW-1185">Reference proteome</keyword>
<accession>A0A0P0WXQ6</accession>
<protein>
    <submittedName>
        <fullName evidence="2">Os06g0534850 protein</fullName>
    </submittedName>
</protein>
<evidence type="ECO:0000313" key="3">
    <source>
        <dbReference type="Proteomes" id="UP000059680"/>
    </source>
</evidence>
<evidence type="ECO:0000313" key="2">
    <source>
        <dbReference type="EMBL" id="BAS98083.1"/>
    </source>
</evidence>
<proteinExistence type="predicted"/>
<evidence type="ECO:0000256" key="1">
    <source>
        <dbReference type="SAM" id="MobiDB-lite"/>
    </source>
</evidence>
<feature type="region of interest" description="Disordered" evidence="1">
    <location>
        <begin position="1"/>
        <end position="48"/>
    </location>
</feature>
<reference evidence="2 3" key="3">
    <citation type="journal article" date="2013" name="Rice">
        <title>Improvement of the Oryza sativa Nipponbare reference genome using next generation sequence and optical map data.</title>
        <authorList>
            <person name="Kawahara Y."/>
            <person name="de la Bastide M."/>
            <person name="Hamilton J.P."/>
            <person name="Kanamori H."/>
            <person name="McCombie W.R."/>
            <person name="Ouyang S."/>
            <person name="Schwartz D.C."/>
            <person name="Tanaka T."/>
            <person name="Wu J."/>
            <person name="Zhou S."/>
            <person name="Childs K.L."/>
            <person name="Davidson R.M."/>
            <person name="Lin H."/>
            <person name="Quesada-Ocampo L."/>
            <person name="Vaillancourt B."/>
            <person name="Sakai H."/>
            <person name="Lee S.S."/>
            <person name="Kim J."/>
            <person name="Numa H."/>
            <person name="Itoh T."/>
            <person name="Buell C.R."/>
            <person name="Matsumoto T."/>
        </authorList>
    </citation>
    <scope>NUCLEOTIDE SEQUENCE [LARGE SCALE GENOMIC DNA]</scope>
    <source>
        <strain evidence="3">cv. Nipponbare</strain>
    </source>
</reference>
<dbReference type="InParanoid" id="A0A0P0WXQ6"/>
<sequence length="77" mass="7777">MDLGGGDNGKGSWRRRRGGVLAAAGTGRGLGGGGGGAGGRDIVPTSRAQRRCKATMSWHKGDAHVLDEDISRVSSSA</sequence>
<name>A0A0P0WXQ6_ORYSJ</name>
<gene>
    <name evidence="2" type="ordered locus">Os06g0534850</name>
    <name evidence="2" type="ORF">OSNPB_060534850</name>
</gene>
<dbReference type="PaxDb" id="39947-A0A0P0WXQ6"/>
<dbReference type="EMBL" id="AP014962">
    <property type="protein sequence ID" value="BAS98083.1"/>
    <property type="molecule type" value="Genomic_DNA"/>
</dbReference>